<sequence length="228" mass="25948">MSELSDPPTLLKTEAVQLSLIGMSGAGKSYWSKRMESLGFQLYSCDDIIAERLGQKLEKKGKSTINLAKWMGQPFSEGYPEAEAFYLELEGAVISQICDELENSIQKDKQVVVDTTGSLIYLEKKLLNRLRNLTLTVQLKLPEEKHEQLFEAYLLDPKPVIWGGEYLPREGESPQNALGRCYRELLSFRNERYGLLADCVLDYSFHHCAKTGVEELLELVTNNYKMKP</sequence>
<dbReference type="SUPFAM" id="SSF52540">
    <property type="entry name" value="P-loop containing nucleoside triphosphate hydrolases"/>
    <property type="match status" value="1"/>
</dbReference>
<organism evidence="1">
    <name type="scientific">marine metagenome</name>
    <dbReference type="NCBI Taxonomy" id="408172"/>
    <lineage>
        <taxon>unclassified sequences</taxon>
        <taxon>metagenomes</taxon>
        <taxon>ecological metagenomes</taxon>
    </lineage>
</organism>
<dbReference type="InterPro" id="IPR027417">
    <property type="entry name" value="P-loop_NTPase"/>
</dbReference>
<name>A0A381QE39_9ZZZZ</name>
<dbReference type="Gene3D" id="3.40.50.300">
    <property type="entry name" value="P-loop containing nucleotide triphosphate hydrolases"/>
    <property type="match status" value="1"/>
</dbReference>
<dbReference type="AlphaFoldDB" id="A0A381QE39"/>
<dbReference type="PRINTS" id="PR01100">
    <property type="entry name" value="SHIKIMTKNASE"/>
</dbReference>
<gene>
    <name evidence="1" type="ORF">METZ01_LOCUS29513</name>
</gene>
<reference evidence="1" key="1">
    <citation type="submission" date="2018-05" db="EMBL/GenBank/DDBJ databases">
        <authorList>
            <person name="Lanie J.A."/>
            <person name="Ng W.-L."/>
            <person name="Kazmierczak K.M."/>
            <person name="Andrzejewski T.M."/>
            <person name="Davidsen T.M."/>
            <person name="Wayne K.J."/>
            <person name="Tettelin H."/>
            <person name="Glass J.I."/>
            <person name="Rusch D."/>
            <person name="Podicherti R."/>
            <person name="Tsui H.-C.T."/>
            <person name="Winkler M.E."/>
        </authorList>
    </citation>
    <scope>NUCLEOTIDE SEQUENCE</scope>
</reference>
<accession>A0A381QE39</accession>
<proteinExistence type="predicted"/>
<evidence type="ECO:0000313" key="1">
    <source>
        <dbReference type="EMBL" id="SUZ76659.1"/>
    </source>
</evidence>
<evidence type="ECO:0008006" key="2">
    <source>
        <dbReference type="Google" id="ProtNLM"/>
    </source>
</evidence>
<protein>
    <recommendedName>
        <fullName evidence="2">Shikimate kinase</fullName>
    </recommendedName>
</protein>
<dbReference type="EMBL" id="UINC01001286">
    <property type="protein sequence ID" value="SUZ76659.1"/>
    <property type="molecule type" value="Genomic_DNA"/>
</dbReference>